<organism evidence="1 2">
    <name type="scientific">Aspergillus clavatus (strain ATCC 1007 / CBS 513.65 / DSM 816 / NCTC 3887 / NRRL 1 / QM 1276 / 107)</name>
    <dbReference type="NCBI Taxonomy" id="344612"/>
    <lineage>
        <taxon>Eukaryota</taxon>
        <taxon>Fungi</taxon>
        <taxon>Dikarya</taxon>
        <taxon>Ascomycota</taxon>
        <taxon>Pezizomycotina</taxon>
        <taxon>Eurotiomycetes</taxon>
        <taxon>Eurotiomycetidae</taxon>
        <taxon>Eurotiales</taxon>
        <taxon>Aspergillaceae</taxon>
        <taxon>Aspergillus</taxon>
        <taxon>Aspergillus subgen. Fumigati</taxon>
    </lineage>
</organism>
<name>A1CGW9_ASPCL</name>
<gene>
    <name evidence="1" type="ORF">ACLA_045890</name>
</gene>
<dbReference type="Proteomes" id="UP000006701">
    <property type="component" value="Unassembled WGS sequence"/>
</dbReference>
<dbReference type="KEGG" id="act:ACLA_045890"/>
<protein>
    <submittedName>
        <fullName evidence="1">Uncharacterized protein</fullName>
    </submittedName>
</protein>
<dbReference type="GeneID" id="4704161"/>
<dbReference type="RefSeq" id="XP_001271550.1">
    <property type="nucleotide sequence ID" value="XM_001271549.1"/>
</dbReference>
<dbReference type="AlphaFoldDB" id="A1CGW9"/>
<dbReference type="EMBL" id="DS027054">
    <property type="protein sequence ID" value="EAW10124.1"/>
    <property type="molecule type" value="Genomic_DNA"/>
</dbReference>
<evidence type="ECO:0000313" key="1">
    <source>
        <dbReference type="EMBL" id="EAW10124.1"/>
    </source>
</evidence>
<evidence type="ECO:0000313" key="2">
    <source>
        <dbReference type="Proteomes" id="UP000006701"/>
    </source>
</evidence>
<dbReference type="HOGENOM" id="CLU_3049898_0_0_1"/>
<reference evidence="1 2" key="1">
    <citation type="journal article" date="2008" name="PLoS Genet.">
        <title>Genomic islands in the pathogenic filamentous fungus Aspergillus fumigatus.</title>
        <authorList>
            <person name="Fedorova N.D."/>
            <person name="Khaldi N."/>
            <person name="Joardar V.S."/>
            <person name="Maiti R."/>
            <person name="Amedeo P."/>
            <person name="Anderson M.J."/>
            <person name="Crabtree J."/>
            <person name="Silva J.C."/>
            <person name="Badger J.H."/>
            <person name="Albarraq A."/>
            <person name="Angiuoli S."/>
            <person name="Bussey H."/>
            <person name="Bowyer P."/>
            <person name="Cotty P.J."/>
            <person name="Dyer P.S."/>
            <person name="Egan A."/>
            <person name="Galens K."/>
            <person name="Fraser-Liggett C.M."/>
            <person name="Haas B.J."/>
            <person name="Inman J.M."/>
            <person name="Kent R."/>
            <person name="Lemieux S."/>
            <person name="Malavazi I."/>
            <person name="Orvis J."/>
            <person name="Roemer T."/>
            <person name="Ronning C.M."/>
            <person name="Sundaram J.P."/>
            <person name="Sutton G."/>
            <person name="Turner G."/>
            <person name="Venter J.C."/>
            <person name="White O.R."/>
            <person name="Whitty B.R."/>
            <person name="Youngman P."/>
            <person name="Wolfe K.H."/>
            <person name="Goldman G.H."/>
            <person name="Wortman J.R."/>
            <person name="Jiang B."/>
            <person name="Denning D.W."/>
            <person name="Nierman W.C."/>
        </authorList>
    </citation>
    <scope>NUCLEOTIDE SEQUENCE [LARGE SCALE GENOMIC DNA]</scope>
    <source>
        <strain evidence="2">ATCC 1007 / CBS 513.65 / DSM 816 / NCTC 3887 / NRRL 1</strain>
    </source>
</reference>
<proteinExistence type="predicted"/>
<dbReference type="VEuPathDB" id="FungiDB:ACLA_045890"/>
<sequence>MPASTQATGSKKDSIPRVSTLVPQSAVREYQQRKKKANYWKILQRRICYFQLDK</sequence>
<keyword evidence="2" id="KW-1185">Reference proteome</keyword>
<accession>A1CGW9</accession>